<keyword evidence="1 3" id="KW-0378">Hydrolase</keyword>
<dbReference type="Gene3D" id="3.40.50.1820">
    <property type="entry name" value="alpha/beta hydrolase"/>
    <property type="match status" value="1"/>
</dbReference>
<dbReference type="Pfam" id="PF00561">
    <property type="entry name" value="Abhydrolase_1"/>
    <property type="match status" value="1"/>
</dbReference>
<protein>
    <submittedName>
        <fullName evidence="3">Alpha/beta fold hydrolase</fullName>
    </submittedName>
</protein>
<comment type="caution">
    <text evidence="3">The sequence shown here is derived from an EMBL/GenBank/DDBJ whole genome shotgun (WGS) entry which is preliminary data.</text>
</comment>
<dbReference type="InterPro" id="IPR000073">
    <property type="entry name" value="AB_hydrolase_1"/>
</dbReference>
<evidence type="ECO:0000313" key="4">
    <source>
        <dbReference type="Proteomes" id="UP001625389"/>
    </source>
</evidence>
<dbReference type="Proteomes" id="UP001625389">
    <property type="component" value="Unassembled WGS sequence"/>
</dbReference>
<dbReference type="InterPro" id="IPR000639">
    <property type="entry name" value="Epox_hydrolase-like"/>
</dbReference>
<organism evidence="3 4">
    <name type="scientific">Loigolactobacillus zhaoyuanensis</name>
    <dbReference type="NCBI Taxonomy" id="2486017"/>
    <lineage>
        <taxon>Bacteria</taxon>
        <taxon>Bacillati</taxon>
        <taxon>Bacillota</taxon>
        <taxon>Bacilli</taxon>
        <taxon>Lactobacillales</taxon>
        <taxon>Lactobacillaceae</taxon>
        <taxon>Loigolactobacillus</taxon>
    </lineage>
</organism>
<dbReference type="EMBL" id="JBGQPK010000042">
    <property type="protein sequence ID" value="MFL2029843.1"/>
    <property type="molecule type" value="Genomic_DNA"/>
</dbReference>
<evidence type="ECO:0000313" key="3">
    <source>
        <dbReference type="EMBL" id="MFL2029843.1"/>
    </source>
</evidence>
<gene>
    <name evidence="3" type="ORF">ACEN34_09460</name>
</gene>
<feature type="domain" description="AB hydrolase-1" evidence="2">
    <location>
        <begin position="23"/>
        <end position="263"/>
    </location>
</feature>
<keyword evidence="4" id="KW-1185">Reference proteome</keyword>
<evidence type="ECO:0000259" key="2">
    <source>
        <dbReference type="Pfam" id="PF00561"/>
    </source>
</evidence>
<dbReference type="PRINTS" id="PR00412">
    <property type="entry name" value="EPOXHYDRLASE"/>
</dbReference>
<name>A0ABW8UDS9_9LACO</name>
<dbReference type="SUPFAM" id="SSF53474">
    <property type="entry name" value="alpha/beta-Hydrolases"/>
    <property type="match status" value="1"/>
</dbReference>
<sequence>MQTKIIKVNQLNFNVFDQGSGEPILLLHGFPDSLQVWRKLIPRLLGAGYRVIAYDQRGFGQTDAPLGVTNYRSRQIVSDLVGILQALQVTQKVKLIAHDWGANIGWRAILTQPELFSSYVTLGVGHPRAFAQAGGFEQLRKSWYALSFLFTGSAERLFSCHDWALFRKLTKYNPEATAHWLPDLQRPGRFTAALNWYRANLNPYYWEKHPAVQNATVSLPVLGIIGEQDPYLSYAQMQHSVYYAPNLTIIAVIGAGHWLQLENTELVFQKIRTYYQQLVTTF</sequence>
<dbReference type="RefSeq" id="WP_407137548.1">
    <property type="nucleotide sequence ID" value="NZ_JBGQPK010000042.1"/>
</dbReference>
<evidence type="ECO:0000256" key="1">
    <source>
        <dbReference type="ARBA" id="ARBA00022801"/>
    </source>
</evidence>
<reference evidence="3 4" key="1">
    <citation type="submission" date="2024-08" db="EMBL/GenBank/DDBJ databases">
        <authorList>
            <person name="Arias E."/>
        </authorList>
    </citation>
    <scope>NUCLEOTIDE SEQUENCE [LARGE SCALE GENOMIC DNA]</scope>
    <source>
        <strain evidence="3 4">FAM 25317</strain>
    </source>
</reference>
<proteinExistence type="predicted"/>
<dbReference type="InterPro" id="IPR029058">
    <property type="entry name" value="AB_hydrolase_fold"/>
</dbReference>
<dbReference type="GO" id="GO:0016787">
    <property type="term" value="F:hydrolase activity"/>
    <property type="evidence" value="ECO:0007669"/>
    <property type="project" value="UniProtKB-KW"/>
</dbReference>
<accession>A0ABW8UDS9</accession>
<dbReference type="PANTHER" id="PTHR43329">
    <property type="entry name" value="EPOXIDE HYDROLASE"/>
    <property type="match status" value="1"/>
</dbReference>